<keyword evidence="8" id="KW-0808">Transferase</keyword>
<dbReference type="InterPro" id="IPR006048">
    <property type="entry name" value="A-amylase/branching_C"/>
</dbReference>
<dbReference type="InterPro" id="IPR013780">
    <property type="entry name" value="Glyco_hydro_b"/>
</dbReference>
<keyword evidence="6" id="KW-0321">Glycogen metabolism</keyword>
<dbReference type="Proteomes" id="UP001597196">
    <property type="component" value="Unassembled WGS sequence"/>
</dbReference>
<dbReference type="EMBL" id="JBHTOC010000010">
    <property type="protein sequence ID" value="MFD1430160.1"/>
    <property type="molecule type" value="Genomic_DNA"/>
</dbReference>
<evidence type="ECO:0000256" key="9">
    <source>
        <dbReference type="ARBA" id="ARBA00023056"/>
    </source>
</evidence>
<feature type="domain" description="Glycosyl hydrolase family 13 catalytic" evidence="12">
    <location>
        <begin position="140"/>
        <end position="498"/>
    </location>
</feature>
<evidence type="ECO:0000256" key="6">
    <source>
        <dbReference type="ARBA" id="ARBA00022600"/>
    </source>
</evidence>
<dbReference type="PANTHER" id="PTHR43651:SF3">
    <property type="entry name" value="1,4-ALPHA-GLUCAN-BRANCHING ENZYME"/>
    <property type="match status" value="1"/>
</dbReference>
<protein>
    <recommendedName>
        <fullName evidence="5 11">1,4-alpha-glucan branching enzyme</fullName>
        <ecNumber evidence="5 11">2.4.1.18</ecNumber>
    </recommendedName>
</protein>
<dbReference type="SUPFAM" id="SSF51011">
    <property type="entry name" value="Glycosyl hydrolase domain"/>
    <property type="match status" value="1"/>
</dbReference>
<dbReference type="Gene3D" id="2.60.40.10">
    <property type="entry name" value="Immunoglobulins"/>
    <property type="match status" value="1"/>
</dbReference>
<keyword evidence="14" id="KW-1185">Reference proteome</keyword>
<comment type="caution">
    <text evidence="13">The sequence shown here is derived from an EMBL/GenBank/DDBJ whole genome shotgun (WGS) entry which is preliminary data.</text>
</comment>
<evidence type="ECO:0000256" key="4">
    <source>
        <dbReference type="ARBA" id="ARBA00009000"/>
    </source>
</evidence>
<dbReference type="CDD" id="cd02855">
    <property type="entry name" value="E_set_GBE_prok_N"/>
    <property type="match status" value="1"/>
</dbReference>
<reference evidence="14" key="1">
    <citation type="journal article" date="2019" name="Int. J. Syst. Evol. Microbiol.">
        <title>The Global Catalogue of Microorganisms (GCM) 10K type strain sequencing project: providing services to taxonomists for standard genome sequencing and annotation.</title>
        <authorList>
            <consortium name="The Broad Institute Genomics Platform"/>
            <consortium name="The Broad Institute Genome Sequencing Center for Infectious Disease"/>
            <person name="Wu L."/>
            <person name="Ma J."/>
        </authorList>
    </citation>
    <scope>NUCLEOTIDE SEQUENCE [LARGE SCALE GENOMIC DNA]</scope>
    <source>
        <strain evidence="14">CCM 8980</strain>
    </source>
</reference>
<accession>A0ABW4CKJ4</accession>
<organism evidence="13 14">
    <name type="scientific">Lacticaseibacillus mingshuiensis</name>
    <dbReference type="NCBI Taxonomy" id="2799574"/>
    <lineage>
        <taxon>Bacteria</taxon>
        <taxon>Bacillati</taxon>
        <taxon>Bacillota</taxon>
        <taxon>Bacilli</taxon>
        <taxon>Lactobacillales</taxon>
        <taxon>Lactobacillaceae</taxon>
        <taxon>Lacticaseibacillus</taxon>
    </lineage>
</organism>
<dbReference type="NCBIfam" id="TIGR01515">
    <property type="entry name" value="branching_enzym"/>
    <property type="match status" value="1"/>
</dbReference>
<dbReference type="NCBIfam" id="NF008967">
    <property type="entry name" value="PRK12313.1"/>
    <property type="match status" value="1"/>
</dbReference>
<evidence type="ECO:0000256" key="2">
    <source>
        <dbReference type="ARBA" id="ARBA00002953"/>
    </source>
</evidence>
<dbReference type="SUPFAM" id="SSF51445">
    <property type="entry name" value="(Trans)glycosidases"/>
    <property type="match status" value="1"/>
</dbReference>
<evidence type="ECO:0000256" key="5">
    <source>
        <dbReference type="ARBA" id="ARBA00012541"/>
    </source>
</evidence>
<dbReference type="Pfam" id="PF00128">
    <property type="entry name" value="Alpha-amylase"/>
    <property type="match status" value="1"/>
</dbReference>
<dbReference type="PIRSF" id="PIRSF000463">
    <property type="entry name" value="GlgB"/>
    <property type="match status" value="1"/>
</dbReference>
<evidence type="ECO:0000256" key="7">
    <source>
        <dbReference type="ARBA" id="ARBA00022676"/>
    </source>
</evidence>
<evidence type="ECO:0000256" key="10">
    <source>
        <dbReference type="ARBA" id="ARBA00023277"/>
    </source>
</evidence>
<evidence type="ECO:0000313" key="14">
    <source>
        <dbReference type="Proteomes" id="UP001597196"/>
    </source>
</evidence>
<dbReference type="EC" id="2.4.1.18" evidence="5 11"/>
<dbReference type="Gene3D" id="2.60.40.1180">
    <property type="entry name" value="Golgi alpha-mannosidase II"/>
    <property type="match status" value="1"/>
</dbReference>
<keyword evidence="7" id="KW-0328">Glycosyltransferase</keyword>
<dbReference type="RefSeq" id="WP_203626367.1">
    <property type="nucleotide sequence ID" value="NZ_BOLQ01000004.1"/>
</dbReference>
<evidence type="ECO:0000259" key="12">
    <source>
        <dbReference type="SMART" id="SM00642"/>
    </source>
</evidence>
<dbReference type="InterPro" id="IPR013783">
    <property type="entry name" value="Ig-like_fold"/>
</dbReference>
<dbReference type="SMART" id="SM00642">
    <property type="entry name" value="Aamy"/>
    <property type="match status" value="1"/>
</dbReference>
<evidence type="ECO:0000256" key="11">
    <source>
        <dbReference type="NCBIfam" id="TIGR01515"/>
    </source>
</evidence>
<dbReference type="InterPro" id="IPR017853">
    <property type="entry name" value="GH"/>
</dbReference>
<dbReference type="CDD" id="cd11322">
    <property type="entry name" value="AmyAc_Glg_BE"/>
    <property type="match status" value="1"/>
</dbReference>
<comment type="similarity">
    <text evidence="4">Belongs to the glycosyl hydrolase 13 family. GlgB subfamily.</text>
</comment>
<gene>
    <name evidence="13" type="primary">glgB</name>
    <name evidence="13" type="ORF">ACFQ4P_07870</name>
</gene>
<dbReference type="InterPro" id="IPR006407">
    <property type="entry name" value="GlgB"/>
</dbReference>
<dbReference type="PANTHER" id="PTHR43651">
    <property type="entry name" value="1,4-ALPHA-GLUCAN-BRANCHING ENZYME"/>
    <property type="match status" value="1"/>
</dbReference>
<evidence type="ECO:0000313" key="13">
    <source>
        <dbReference type="EMBL" id="MFD1430160.1"/>
    </source>
</evidence>
<comment type="pathway">
    <text evidence="3">Glycan biosynthesis; glycogen biosynthesis.</text>
</comment>
<dbReference type="InterPro" id="IPR004193">
    <property type="entry name" value="Glyco_hydro_13_N"/>
</dbReference>
<dbReference type="Gene3D" id="3.20.20.80">
    <property type="entry name" value="Glycosidases"/>
    <property type="match status" value="1"/>
</dbReference>
<keyword evidence="10" id="KW-0119">Carbohydrate metabolism</keyword>
<dbReference type="InterPro" id="IPR044143">
    <property type="entry name" value="GlgB_N_E_set_prok"/>
</dbReference>
<dbReference type="Pfam" id="PF02922">
    <property type="entry name" value="CBM_48"/>
    <property type="match status" value="1"/>
</dbReference>
<evidence type="ECO:0000256" key="3">
    <source>
        <dbReference type="ARBA" id="ARBA00004964"/>
    </source>
</evidence>
<comment type="function">
    <text evidence="2">Catalyzes the formation of the alpha-1,6-glucosidic linkages in glycogen by scission of a 1,4-alpha-linked oligosaccharide from growing alpha-1,4-glucan chains and the subsequent attachment of the oligosaccharide to the alpha-1,6 position.</text>
</comment>
<proteinExistence type="inferred from homology"/>
<name>A0ABW4CKJ4_9LACO</name>
<dbReference type="InterPro" id="IPR037439">
    <property type="entry name" value="Branching_enzy"/>
</dbReference>
<sequence>MAVTTTLLSGESLDAYELMGAHEISRGLWQFRIWAPHAQAVAIEGSFSNWQPLALAPDPEAAGLWVGALAARRGALYKVVVTGADGQVREKIDPFAFAFEPKPGTAAVLMDIPIHHWQDKAWLKRRRHHPPYARPLNIYEVHLGSFMRPGGRYLTYREAIVDLLPYVKEQGYTHLEFMPLMEHPLDASWGYQLMGYFAPTSRFGPPEDFLALVDAAHQMGLGVIMDWVPGHFIQNTDALARYDGTAQYEYQDAHRAANERWGTLNFDLGSPPVQSFLLSSANYWLTWAHLDGLRVDAVSNMLYLDYDSGKDAARNELGGREDLAGIAFLKRLNTAIFAQHPDVLMIAEESSSYPGVTKPVAEGGLGFNYKWNMGWMNDTLRYFAMDPYARQAHIDWLTFSFVYLFDEQFILPFSHDEVVHGKRSLMNKMPGDRYNQFANLRVMLTWLMTHPGKKLLFMGGEFGQYLEWRDWSALEWAALSDRLNRGMQTFTRTLAHLYRTLPALYEQDHVPAGLTVTIGDQADVLSYIRWGKKRGDAAVIVLNLLPEERRGFFVPVPTSSVYEVALNSESLTFGGTWTRLQRRLKPTGKPLRGQPDSVRVTLPAMGALILVPHRVGGSGMSGK</sequence>
<keyword evidence="9" id="KW-0320">Glycogen biosynthesis</keyword>
<evidence type="ECO:0000256" key="8">
    <source>
        <dbReference type="ARBA" id="ARBA00022679"/>
    </source>
</evidence>
<dbReference type="Pfam" id="PF02806">
    <property type="entry name" value="Alpha-amylase_C"/>
    <property type="match status" value="1"/>
</dbReference>
<comment type="catalytic activity">
    <reaction evidence="1">
        <text>Transfers a segment of a (1-&gt;4)-alpha-D-glucan chain to a primary hydroxy group in a similar glucan chain.</text>
        <dbReference type="EC" id="2.4.1.18"/>
    </reaction>
</comment>
<dbReference type="InterPro" id="IPR006047">
    <property type="entry name" value="GH13_cat_dom"/>
</dbReference>
<evidence type="ECO:0000256" key="1">
    <source>
        <dbReference type="ARBA" id="ARBA00000826"/>
    </source>
</evidence>